<dbReference type="Proteomes" id="UP001465976">
    <property type="component" value="Unassembled WGS sequence"/>
</dbReference>
<reference evidence="1 2" key="1">
    <citation type="submission" date="2024-02" db="EMBL/GenBank/DDBJ databases">
        <title>A draft genome for the cacao thread blight pathogen Marasmius crinis-equi.</title>
        <authorList>
            <person name="Cohen S.P."/>
            <person name="Baruah I.K."/>
            <person name="Amoako-Attah I."/>
            <person name="Bukari Y."/>
            <person name="Meinhardt L.W."/>
            <person name="Bailey B.A."/>
        </authorList>
    </citation>
    <scope>NUCLEOTIDE SEQUENCE [LARGE SCALE GENOMIC DNA]</scope>
    <source>
        <strain evidence="1 2">GH-76</strain>
    </source>
</reference>
<keyword evidence="2" id="KW-1185">Reference proteome</keyword>
<sequence>MTRFILQQGAIEVAYGSDDLFANLYTYFLSVSDERLSYDEKYGDESEAMKIIESVDASQSGTYFHINTAEGMIGKHVSRETMVNFMKLYGVPEKHWKLVEQGKEISG</sequence>
<name>A0ABR3EU99_9AGAR</name>
<gene>
    <name evidence="1" type="ORF">V5O48_015540</name>
</gene>
<proteinExistence type="predicted"/>
<protein>
    <submittedName>
        <fullName evidence="1">Uncharacterized protein</fullName>
    </submittedName>
</protein>
<accession>A0ABR3EU99</accession>
<comment type="caution">
    <text evidence="1">The sequence shown here is derived from an EMBL/GenBank/DDBJ whole genome shotgun (WGS) entry which is preliminary data.</text>
</comment>
<evidence type="ECO:0000313" key="2">
    <source>
        <dbReference type="Proteomes" id="UP001465976"/>
    </source>
</evidence>
<evidence type="ECO:0000313" key="1">
    <source>
        <dbReference type="EMBL" id="KAL0566476.1"/>
    </source>
</evidence>
<dbReference type="EMBL" id="JBAHYK010001888">
    <property type="protein sequence ID" value="KAL0566476.1"/>
    <property type="molecule type" value="Genomic_DNA"/>
</dbReference>
<organism evidence="1 2">
    <name type="scientific">Marasmius crinis-equi</name>
    <dbReference type="NCBI Taxonomy" id="585013"/>
    <lineage>
        <taxon>Eukaryota</taxon>
        <taxon>Fungi</taxon>
        <taxon>Dikarya</taxon>
        <taxon>Basidiomycota</taxon>
        <taxon>Agaricomycotina</taxon>
        <taxon>Agaricomycetes</taxon>
        <taxon>Agaricomycetidae</taxon>
        <taxon>Agaricales</taxon>
        <taxon>Marasmiineae</taxon>
        <taxon>Marasmiaceae</taxon>
        <taxon>Marasmius</taxon>
    </lineage>
</organism>